<dbReference type="SUPFAM" id="SSF48439">
    <property type="entry name" value="Protein prenylyltransferase"/>
    <property type="match status" value="1"/>
</dbReference>
<dbReference type="EMBL" id="ADBV01007862">
    <property type="protein sequence ID" value="EJW77358.1"/>
    <property type="molecule type" value="Genomic_DNA"/>
</dbReference>
<evidence type="ECO:0000313" key="8">
    <source>
        <dbReference type="Proteomes" id="UP000004810"/>
    </source>
</evidence>
<keyword evidence="4" id="KW-0677">Repeat</keyword>
<organism evidence="7 8">
    <name type="scientific">Wuchereria bancrofti</name>
    <dbReference type="NCBI Taxonomy" id="6293"/>
    <lineage>
        <taxon>Eukaryota</taxon>
        <taxon>Metazoa</taxon>
        <taxon>Ecdysozoa</taxon>
        <taxon>Nematoda</taxon>
        <taxon>Chromadorea</taxon>
        <taxon>Rhabditida</taxon>
        <taxon>Spirurina</taxon>
        <taxon>Spiruromorpha</taxon>
        <taxon>Filarioidea</taxon>
        <taxon>Onchocercidae</taxon>
        <taxon>Wuchereria</taxon>
    </lineage>
</organism>
<dbReference type="PROSITE" id="PS51147">
    <property type="entry name" value="PFTA"/>
    <property type="match status" value="1"/>
</dbReference>
<dbReference type="EC" id="2.5.1.60" evidence="6"/>
<evidence type="ECO:0000256" key="2">
    <source>
        <dbReference type="ARBA" id="ARBA00022602"/>
    </source>
</evidence>
<dbReference type="AlphaFoldDB" id="J9E5C2"/>
<dbReference type="GO" id="GO:0097354">
    <property type="term" value="P:prenylation"/>
    <property type="evidence" value="ECO:0007669"/>
    <property type="project" value="UniProtKB-UniRule"/>
</dbReference>
<comment type="function">
    <text evidence="6">Catalyzes the transfer of a geranyl-geranyl moiety from geranyl-geranyl pyrophosphate to cysteines occuring in specific C-terminal amino acid sequences.</text>
</comment>
<comment type="catalytic activity">
    <reaction evidence="5 6">
        <text>geranylgeranyl diphosphate + L-cysteinyl-[protein] = S-geranylgeranyl-L-cysteinyl-[protein] + diphosphate</text>
        <dbReference type="Rhea" id="RHEA:21240"/>
        <dbReference type="Rhea" id="RHEA-COMP:10131"/>
        <dbReference type="Rhea" id="RHEA-COMP:11537"/>
        <dbReference type="ChEBI" id="CHEBI:29950"/>
        <dbReference type="ChEBI" id="CHEBI:33019"/>
        <dbReference type="ChEBI" id="CHEBI:57533"/>
        <dbReference type="ChEBI" id="CHEBI:86021"/>
        <dbReference type="EC" id="2.5.1.60"/>
    </reaction>
</comment>
<keyword evidence="2 6" id="KW-0637">Prenyltransferase</keyword>
<dbReference type="Gene3D" id="1.25.40.120">
    <property type="entry name" value="Protein prenylyltransferase"/>
    <property type="match status" value="1"/>
</dbReference>
<reference evidence="8" key="1">
    <citation type="submission" date="2012-08" db="EMBL/GenBank/DDBJ databases">
        <title>The Genome Sequence of Wuchereria bancrofti.</title>
        <authorList>
            <person name="Nutman T.B."/>
            <person name="Fink D.L."/>
            <person name="Russ C."/>
            <person name="Young S."/>
            <person name="Zeng Q."/>
            <person name="Koehrsen M."/>
            <person name="Alvarado L."/>
            <person name="Berlin A."/>
            <person name="Chapman S.B."/>
            <person name="Chen Z."/>
            <person name="Freedman E."/>
            <person name="Gellesch M."/>
            <person name="Goldberg J."/>
            <person name="Griggs A."/>
            <person name="Gujja S."/>
            <person name="Heilman E.R."/>
            <person name="Heiman D."/>
            <person name="Hepburn T."/>
            <person name="Howarth C."/>
            <person name="Jen D."/>
            <person name="Larson L."/>
            <person name="Lewis B."/>
            <person name="Mehta T."/>
            <person name="Park D."/>
            <person name="Pearson M."/>
            <person name="Roberts A."/>
            <person name="Saif S."/>
            <person name="Shea T."/>
            <person name="Shenoy N."/>
            <person name="Sisk P."/>
            <person name="Stolte C."/>
            <person name="Sykes S."/>
            <person name="Walk T."/>
            <person name="White J."/>
            <person name="Yandava C."/>
            <person name="Haas B."/>
            <person name="Henn M.R."/>
            <person name="Nusbaum C."/>
            <person name="Birren B."/>
        </authorList>
    </citation>
    <scope>NUCLEOTIDE SEQUENCE [LARGE SCALE GENOMIC DNA]</scope>
    <source>
        <strain evidence="8">NA</strain>
    </source>
</reference>
<evidence type="ECO:0000313" key="7">
    <source>
        <dbReference type="EMBL" id="EJW77358.1"/>
    </source>
</evidence>
<dbReference type="PANTHER" id="PTHR11129:SF2">
    <property type="entry name" value="GERANYLGERANYL TRANSFERASE TYPE-2 SUBUNIT ALPHA"/>
    <property type="match status" value="1"/>
</dbReference>
<evidence type="ECO:0000256" key="5">
    <source>
        <dbReference type="ARBA" id="ARBA00047658"/>
    </source>
</evidence>
<dbReference type="GO" id="GO:0005968">
    <property type="term" value="C:Rab-protein geranylgeranyltransferase complex"/>
    <property type="evidence" value="ECO:0007669"/>
    <property type="project" value="TreeGrafter"/>
</dbReference>
<dbReference type="InterPro" id="IPR002088">
    <property type="entry name" value="Prenyl_trans_a"/>
</dbReference>
<gene>
    <name evidence="7" type="ORF">WUBG_11733</name>
</gene>
<evidence type="ECO:0000256" key="4">
    <source>
        <dbReference type="ARBA" id="ARBA00022737"/>
    </source>
</evidence>
<dbReference type="GO" id="GO:0004663">
    <property type="term" value="F:Rab geranylgeranyltransferase activity"/>
    <property type="evidence" value="ECO:0007669"/>
    <property type="project" value="UniProtKB-UniRule"/>
</dbReference>
<name>J9E5C2_WUCBA</name>
<keyword evidence="3 6" id="KW-0808">Transferase</keyword>
<evidence type="ECO:0000256" key="6">
    <source>
        <dbReference type="RuleBase" id="RU367120"/>
    </source>
</evidence>
<evidence type="ECO:0000256" key="3">
    <source>
        <dbReference type="ARBA" id="ARBA00022679"/>
    </source>
</evidence>
<evidence type="ECO:0000256" key="1">
    <source>
        <dbReference type="ARBA" id="ARBA00006734"/>
    </source>
</evidence>
<sequence length="95" mass="11450">MHFVKKVATTEEQKLKKEKEKTGKLKIYCKLRDRIFEKRMKGELDEEMLLLTASLLEKNPDIYTFWNIRRQVINLLSMVEEFYSFSFSHRNFGSP</sequence>
<comment type="similarity">
    <text evidence="1 6">Belongs to the protein prenyltransferase subunit alpha family.</text>
</comment>
<accession>J9E5C2</accession>
<protein>
    <recommendedName>
        <fullName evidence="6">Geranylgeranyl transferase type-2 subunit alpha</fullName>
        <ecNumber evidence="6">2.5.1.60</ecNumber>
    </recommendedName>
    <alternativeName>
        <fullName evidence="6">Geranylgeranyl transferase type II subunit alpha</fullName>
    </alternativeName>
</protein>
<comment type="caution">
    <text evidence="7">The sequence shown here is derived from an EMBL/GenBank/DDBJ whole genome shotgun (WGS) entry which is preliminary data.</text>
</comment>
<proteinExistence type="inferred from homology"/>
<dbReference type="PANTHER" id="PTHR11129">
    <property type="entry name" value="PROTEIN FARNESYLTRANSFERASE ALPHA SUBUNIT/RAB GERANYLGERANYL TRANSFERASE ALPHA SUBUNIT"/>
    <property type="match status" value="1"/>
</dbReference>
<dbReference type="Proteomes" id="UP000004810">
    <property type="component" value="Unassembled WGS sequence"/>
</dbReference>